<dbReference type="RefSeq" id="WP_347241139.1">
    <property type="nucleotide sequence ID" value="NZ_JAMPLM010000023.1"/>
</dbReference>
<dbReference type="Pfam" id="PF02136">
    <property type="entry name" value="NTF2"/>
    <property type="match status" value="1"/>
</dbReference>
<gene>
    <name evidence="2" type="ORF">NDI38_20675</name>
</gene>
<evidence type="ECO:0000313" key="3">
    <source>
        <dbReference type="Proteomes" id="UP001476950"/>
    </source>
</evidence>
<keyword evidence="3" id="KW-1185">Reference proteome</keyword>
<dbReference type="EMBL" id="JAMPLM010000023">
    <property type="protein sequence ID" value="MEP1060850.1"/>
    <property type="molecule type" value="Genomic_DNA"/>
</dbReference>
<dbReference type="Proteomes" id="UP001476950">
    <property type="component" value="Unassembled WGS sequence"/>
</dbReference>
<dbReference type="Gene3D" id="3.10.450.50">
    <property type="match status" value="1"/>
</dbReference>
<evidence type="ECO:0000313" key="2">
    <source>
        <dbReference type="EMBL" id="MEP1060850.1"/>
    </source>
</evidence>
<evidence type="ECO:0000259" key="1">
    <source>
        <dbReference type="Pfam" id="PF02136"/>
    </source>
</evidence>
<accession>A0ABV0KNR9</accession>
<sequence length="187" mass="20345">MRHRISLRRQAFIGFPTYACLTQLGLLQAAIALALTKTMQPSPSTLHQATASPALTIAGISEPVILRYFETLNEEAFEATSQLFAVDGVMQPPFEQAIEGQAAIATYLQAEAKGLKLQPRQGVAQAVEDGCTTVEVSGKVQTPIFGVNVSWLFTLNENKELTFAKIKLLASPQELLNAQILSRRSES</sequence>
<comment type="caution">
    <text evidence="2">The sequence shown here is derived from an EMBL/GenBank/DDBJ whole genome shotgun (WGS) entry which is preliminary data.</text>
</comment>
<dbReference type="InterPro" id="IPR002075">
    <property type="entry name" value="NTF2_dom"/>
</dbReference>
<proteinExistence type="predicted"/>
<dbReference type="SUPFAM" id="SSF54427">
    <property type="entry name" value="NTF2-like"/>
    <property type="match status" value="1"/>
</dbReference>
<reference evidence="2 3" key="1">
    <citation type="submission" date="2022-04" db="EMBL/GenBank/DDBJ databases">
        <title>Positive selection, recombination, and allopatry shape intraspecific diversity of widespread and dominant cyanobacteria.</title>
        <authorList>
            <person name="Wei J."/>
            <person name="Shu W."/>
            <person name="Hu C."/>
        </authorList>
    </citation>
    <scope>NUCLEOTIDE SEQUENCE [LARGE SCALE GENOMIC DNA]</scope>
    <source>
        <strain evidence="2 3">AS-A4</strain>
    </source>
</reference>
<name>A0ABV0KNR9_9CYAN</name>
<organism evidence="2 3">
    <name type="scientific">Stenomitos frigidus AS-A4</name>
    <dbReference type="NCBI Taxonomy" id="2933935"/>
    <lineage>
        <taxon>Bacteria</taxon>
        <taxon>Bacillati</taxon>
        <taxon>Cyanobacteriota</taxon>
        <taxon>Cyanophyceae</taxon>
        <taxon>Leptolyngbyales</taxon>
        <taxon>Leptolyngbyaceae</taxon>
        <taxon>Stenomitos</taxon>
    </lineage>
</organism>
<dbReference type="InterPro" id="IPR032710">
    <property type="entry name" value="NTF2-like_dom_sf"/>
</dbReference>
<protein>
    <submittedName>
        <fullName evidence="2">Nuclear transport factor 2 family protein</fullName>
    </submittedName>
</protein>
<feature type="domain" description="Nuclear transport factor 2" evidence="1">
    <location>
        <begin position="65"/>
        <end position="159"/>
    </location>
</feature>